<comment type="catalytic activity">
    <reaction evidence="11">
        <text>fluoride(in) = fluoride(out)</text>
        <dbReference type="Rhea" id="RHEA:76159"/>
        <dbReference type="ChEBI" id="CHEBI:17051"/>
    </reaction>
    <physiologicalReaction direction="left-to-right" evidence="11">
        <dbReference type="Rhea" id="RHEA:76160"/>
    </physiologicalReaction>
</comment>
<dbReference type="AlphaFoldDB" id="A0A0U2X021"/>
<comment type="function">
    <text evidence="12">Important for reducing fluoride concentration in the cell, thus reducing its toxicity.</text>
</comment>
<evidence type="ECO:0000256" key="10">
    <source>
        <dbReference type="ARBA" id="ARBA00035120"/>
    </source>
</evidence>
<keyword evidence="7" id="KW-0813">Transport</keyword>
<dbReference type="InterPro" id="IPR003691">
    <property type="entry name" value="FluC"/>
</dbReference>
<dbReference type="GO" id="GO:0005886">
    <property type="term" value="C:plasma membrane"/>
    <property type="evidence" value="ECO:0007669"/>
    <property type="project" value="UniProtKB-SubCell"/>
</dbReference>
<feature type="transmembrane region" description="Helical" evidence="12">
    <location>
        <begin position="20"/>
        <end position="44"/>
    </location>
</feature>
<comment type="caution">
    <text evidence="12">Lacks conserved residue(s) required for the propagation of feature annotation.</text>
</comment>
<proteinExistence type="inferred from homology"/>
<keyword evidence="6" id="KW-0915">Sodium</keyword>
<name>A0A0U2X021_9GAMM</name>
<evidence type="ECO:0000256" key="5">
    <source>
        <dbReference type="ARBA" id="ARBA00022989"/>
    </source>
</evidence>
<dbReference type="GO" id="GO:0034220">
    <property type="term" value="P:monoatomic ion transmembrane transport"/>
    <property type="evidence" value="ECO:0007669"/>
    <property type="project" value="UniProtKB-KW"/>
</dbReference>
<dbReference type="Pfam" id="PF02537">
    <property type="entry name" value="CRCB"/>
    <property type="match status" value="1"/>
</dbReference>
<evidence type="ECO:0000256" key="6">
    <source>
        <dbReference type="ARBA" id="ARBA00023053"/>
    </source>
</evidence>
<keyword evidence="3" id="KW-0997">Cell inner membrane</keyword>
<dbReference type="Proteomes" id="UP000065261">
    <property type="component" value="Chromosome I"/>
</dbReference>
<evidence type="ECO:0000313" key="14">
    <source>
        <dbReference type="Proteomes" id="UP000065261"/>
    </source>
</evidence>
<evidence type="ECO:0000256" key="1">
    <source>
        <dbReference type="ARBA" id="ARBA00004651"/>
    </source>
</evidence>
<organism evidence="13">
    <name type="scientific">Pseudoalteromonas translucida KMM 520</name>
    <dbReference type="NCBI Taxonomy" id="1315283"/>
    <lineage>
        <taxon>Bacteria</taxon>
        <taxon>Pseudomonadati</taxon>
        <taxon>Pseudomonadota</taxon>
        <taxon>Gammaproteobacteria</taxon>
        <taxon>Alteromonadales</taxon>
        <taxon>Pseudoalteromonadaceae</taxon>
        <taxon>Pseudoalteromonas</taxon>
    </lineage>
</organism>
<dbReference type="PATRIC" id="fig|1315283.4.peg.1833"/>
<keyword evidence="4 12" id="KW-0812">Transmembrane</keyword>
<evidence type="ECO:0000256" key="7">
    <source>
        <dbReference type="ARBA" id="ARBA00023065"/>
    </source>
</evidence>
<evidence type="ECO:0000256" key="8">
    <source>
        <dbReference type="ARBA" id="ARBA00023136"/>
    </source>
</evidence>
<feature type="transmembrane region" description="Helical" evidence="12">
    <location>
        <begin position="56"/>
        <end position="75"/>
    </location>
</feature>
<evidence type="ECO:0000256" key="3">
    <source>
        <dbReference type="ARBA" id="ARBA00022519"/>
    </source>
</evidence>
<evidence type="ECO:0000256" key="4">
    <source>
        <dbReference type="ARBA" id="ARBA00022692"/>
    </source>
</evidence>
<evidence type="ECO:0000256" key="9">
    <source>
        <dbReference type="ARBA" id="ARBA00023303"/>
    </source>
</evidence>
<dbReference type="EMBL" id="CP011034">
    <property type="protein sequence ID" value="ALS33241.1"/>
    <property type="molecule type" value="Genomic_DNA"/>
</dbReference>
<comment type="subcellular location">
    <subcellularLocation>
        <location evidence="1">Cell membrane</location>
        <topology evidence="1">Multi-pass membrane protein</topology>
    </subcellularLocation>
</comment>
<keyword evidence="7" id="KW-0406">Ion transport</keyword>
<accession>A0A0U2X021</accession>
<comment type="similarity">
    <text evidence="10 12">Belongs to the fluoride channel Fluc/FEX (TC 1.A.43) family.</text>
</comment>
<evidence type="ECO:0000256" key="12">
    <source>
        <dbReference type="RuleBase" id="RU004340"/>
    </source>
</evidence>
<gene>
    <name evidence="13" type="primary">crcB</name>
    <name evidence="13" type="ORF">PTRA_a2122</name>
</gene>
<keyword evidence="2" id="KW-1003">Cell membrane</keyword>
<keyword evidence="5 12" id="KW-1133">Transmembrane helix</keyword>
<evidence type="ECO:0000256" key="11">
    <source>
        <dbReference type="ARBA" id="ARBA00035585"/>
    </source>
</evidence>
<dbReference type="KEGG" id="ptn:PTRA_a2122"/>
<evidence type="ECO:0000256" key="2">
    <source>
        <dbReference type="ARBA" id="ARBA00022475"/>
    </source>
</evidence>
<evidence type="ECO:0000313" key="13">
    <source>
        <dbReference type="EMBL" id="ALS33241.1"/>
    </source>
</evidence>
<protein>
    <recommendedName>
        <fullName evidence="12">Fluoride-specific ion channel</fullName>
    </recommendedName>
</protein>
<reference evidence="13 14" key="1">
    <citation type="submission" date="2015-03" db="EMBL/GenBank/DDBJ databases">
        <authorList>
            <person name="Murphy D."/>
        </authorList>
    </citation>
    <scope>NUCLEOTIDE SEQUENCE [LARGE SCALE GENOMIC DNA]</scope>
    <source>
        <strain evidence="13 14">KMM 520</strain>
    </source>
</reference>
<sequence>MGILYGLIDKEIIAASPAKALIGIGFLGALTTFSTFSMDSLLLLQQGHFIKMALNIILNVMVCIFMAWLGLQLVMQKG</sequence>
<keyword evidence="9" id="KW-0407">Ion channel</keyword>
<keyword evidence="8 12" id="KW-0472">Membrane</keyword>